<dbReference type="SUPFAM" id="SSF47413">
    <property type="entry name" value="lambda repressor-like DNA-binding domains"/>
    <property type="match status" value="1"/>
</dbReference>
<dbReference type="InterPro" id="IPR006142">
    <property type="entry name" value="INTEIN"/>
</dbReference>
<dbReference type="Pfam" id="PF14528">
    <property type="entry name" value="LAGLIDADG_3"/>
    <property type="match status" value="1"/>
</dbReference>
<dbReference type="InterPro" id="IPR010982">
    <property type="entry name" value="Lambda_DNA-bd_dom_sf"/>
</dbReference>
<dbReference type="PRINTS" id="PR00379">
    <property type="entry name" value="INTEIN"/>
</dbReference>
<dbReference type="EMBL" id="MHQJ01000051">
    <property type="protein sequence ID" value="OHA00331.1"/>
    <property type="molecule type" value="Genomic_DNA"/>
</dbReference>
<evidence type="ECO:0000313" key="2">
    <source>
        <dbReference type="EMBL" id="OHA00331.1"/>
    </source>
</evidence>
<dbReference type="GO" id="GO:0004519">
    <property type="term" value="F:endonuclease activity"/>
    <property type="evidence" value="ECO:0007669"/>
    <property type="project" value="InterPro"/>
</dbReference>
<dbReference type="AlphaFoldDB" id="A0A1G2KPB3"/>
<dbReference type="CDD" id="cd00093">
    <property type="entry name" value="HTH_XRE"/>
    <property type="match status" value="1"/>
</dbReference>
<dbReference type="GO" id="GO:0003677">
    <property type="term" value="F:DNA binding"/>
    <property type="evidence" value="ECO:0007669"/>
    <property type="project" value="InterPro"/>
</dbReference>
<dbReference type="SUPFAM" id="SSF55608">
    <property type="entry name" value="Homing endonucleases"/>
    <property type="match status" value="1"/>
</dbReference>
<name>A0A1G2KPB3_9BACT</name>
<organism evidence="2 3">
    <name type="scientific">Candidatus Sungbacteria bacterium RIFCSPHIGHO2_02_FULL_49_12</name>
    <dbReference type="NCBI Taxonomy" id="1802271"/>
    <lineage>
        <taxon>Bacteria</taxon>
        <taxon>Candidatus Sungiibacteriota</taxon>
    </lineage>
</organism>
<dbReference type="STRING" id="1802271.A3C11_01290"/>
<dbReference type="Gene3D" id="3.10.28.10">
    <property type="entry name" value="Homing endonucleases"/>
    <property type="match status" value="1"/>
</dbReference>
<gene>
    <name evidence="2" type="ORF">A3C11_01290</name>
</gene>
<dbReference type="InterPro" id="IPR004860">
    <property type="entry name" value="LAGLIDADG_dom"/>
</dbReference>
<reference evidence="2 3" key="1">
    <citation type="journal article" date="2016" name="Nat. Commun.">
        <title>Thousands of microbial genomes shed light on interconnected biogeochemical processes in an aquifer system.</title>
        <authorList>
            <person name="Anantharaman K."/>
            <person name="Brown C.T."/>
            <person name="Hug L.A."/>
            <person name="Sharon I."/>
            <person name="Castelle C.J."/>
            <person name="Probst A.J."/>
            <person name="Thomas B.C."/>
            <person name="Singh A."/>
            <person name="Wilkins M.J."/>
            <person name="Karaoz U."/>
            <person name="Brodie E.L."/>
            <person name="Williams K.H."/>
            <person name="Hubbard S.S."/>
            <person name="Banfield J.F."/>
        </authorList>
    </citation>
    <scope>NUCLEOTIDE SEQUENCE [LARGE SCALE GENOMIC DNA]</scope>
</reference>
<dbReference type="InterPro" id="IPR027434">
    <property type="entry name" value="Homing_endonucl"/>
</dbReference>
<dbReference type="PROSITE" id="PS50819">
    <property type="entry name" value="INTEIN_ENDONUCLEASE"/>
    <property type="match status" value="1"/>
</dbReference>
<sequence>MAESFNKNKRAVFSKDAQKRFLERIKKNLHVNWKALARQIGVSEKTLSDWRREKFTMPLGTVRALARRAHIPFPQHIEIRDNFWSTTKAAKIGGNATFKKYGRVGGSPEHRKKQWRAWWKREGKRKPHSILQRLPIRKPSRSPLLAEFVGIALGDGGITNRQVTITLNRESDKGYVTFVVALIQKLFGLRASLYNNIKYSAVNIVVSRTELVGFCTKILGLKRGNKVKQKVNIPRWIMRRKKLQIACVRGLIDTDGCVIIHRYKVRNKYYIYKKLAFTSHSDPLRQSVYKILKTQGLHPRMAQRKDVRLDSKKDLHSYFSTFKSHNPKHLERYKS</sequence>
<dbReference type="InterPro" id="IPR004042">
    <property type="entry name" value="Intein_endonuc_central"/>
</dbReference>
<dbReference type="GO" id="GO:0016539">
    <property type="term" value="P:intein-mediated protein splicing"/>
    <property type="evidence" value="ECO:0007669"/>
    <property type="project" value="InterPro"/>
</dbReference>
<proteinExistence type="predicted"/>
<dbReference type="InterPro" id="IPR001387">
    <property type="entry name" value="Cro/C1-type_HTH"/>
</dbReference>
<dbReference type="Proteomes" id="UP000177362">
    <property type="component" value="Unassembled WGS sequence"/>
</dbReference>
<accession>A0A1G2KPB3</accession>
<feature type="domain" description="DOD-type homing endonuclease" evidence="1">
    <location>
        <begin position="148"/>
        <end position="297"/>
    </location>
</feature>
<protein>
    <recommendedName>
        <fullName evidence="1">DOD-type homing endonuclease domain-containing protein</fullName>
    </recommendedName>
</protein>
<comment type="caution">
    <text evidence="2">The sequence shown here is derived from an EMBL/GenBank/DDBJ whole genome shotgun (WGS) entry which is preliminary data.</text>
</comment>
<evidence type="ECO:0000259" key="1">
    <source>
        <dbReference type="PROSITE" id="PS50819"/>
    </source>
</evidence>
<evidence type="ECO:0000313" key="3">
    <source>
        <dbReference type="Proteomes" id="UP000177362"/>
    </source>
</evidence>